<dbReference type="NCBIfam" id="TIGR02602">
    <property type="entry name" value="8TM_EpsH"/>
    <property type="match status" value="1"/>
</dbReference>
<evidence type="ECO:0000259" key="9">
    <source>
        <dbReference type="Pfam" id="PF11984"/>
    </source>
</evidence>
<evidence type="ECO:0000256" key="6">
    <source>
        <dbReference type="ARBA" id="ARBA00022989"/>
    </source>
</evidence>
<dbReference type="AlphaFoldDB" id="F1Z933"/>
<dbReference type="Pfam" id="PF11984">
    <property type="entry name" value="DUF3485"/>
    <property type="match status" value="1"/>
</dbReference>
<evidence type="ECO:0000256" key="1">
    <source>
        <dbReference type="ARBA" id="ARBA00004651"/>
    </source>
</evidence>
<dbReference type="InParanoid" id="F1Z933"/>
<dbReference type="OrthoDB" id="9797363at2"/>
<dbReference type="NCBIfam" id="TIGR04178">
    <property type="entry name" value="exo_archaeo"/>
    <property type="match status" value="1"/>
</dbReference>
<dbReference type="GO" id="GO:0006508">
    <property type="term" value="P:proteolysis"/>
    <property type="evidence" value="ECO:0007669"/>
    <property type="project" value="UniProtKB-KW"/>
</dbReference>
<dbReference type="InterPro" id="IPR019127">
    <property type="entry name" value="Exosortase"/>
</dbReference>
<keyword evidence="7 8" id="KW-0472">Membrane</keyword>
<dbReference type="InterPro" id="IPR013426">
    <property type="entry name" value="EpsH-like"/>
</dbReference>
<evidence type="ECO:0000256" key="7">
    <source>
        <dbReference type="ARBA" id="ARBA00023136"/>
    </source>
</evidence>
<feature type="transmembrane region" description="Helical" evidence="8">
    <location>
        <begin position="67"/>
        <end position="85"/>
    </location>
</feature>
<feature type="transmembrane region" description="Helical" evidence="8">
    <location>
        <begin position="149"/>
        <end position="172"/>
    </location>
</feature>
<accession>F1Z933</accession>
<dbReference type="GO" id="GO:0008233">
    <property type="term" value="F:peptidase activity"/>
    <property type="evidence" value="ECO:0007669"/>
    <property type="project" value="UniProtKB-KW"/>
</dbReference>
<dbReference type="NCBIfam" id="TIGR02914">
    <property type="entry name" value="EpsI_fam"/>
    <property type="match status" value="1"/>
</dbReference>
<feature type="transmembrane region" description="Helical" evidence="8">
    <location>
        <begin position="184"/>
        <end position="201"/>
    </location>
</feature>
<keyword evidence="4 8" id="KW-0812">Transmembrane</keyword>
<dbReference type="Pfam" id="PF09721">
    <property type="entry name" value="Exosortase_EpsH"/>
    <property type="match status" value="1"/>
</dbReference>
<dbReference type="HOGENOM" id="CLU_039817_0_0_5"/>
<feature type="transmembrane region" description="Helical" evidence="8">
    <location>
        <begin position="300"/>
        <end position="318"/>
    </location>
</feature>
<keyword evidence="3" id="KW-0645">Protease</keyword>
<keyword evidence="6 8" id="KW-1133">Transmembrane helix</keyword>
<proteinExistence type="predicted"/>
<feature type="transmembrane region" description="Helical" evidence="8">
    <location>
        <begin position="208"/>
        <end position="235"/>
    </location>
</feature>
<keyword evidence="2" id="KW-1003">Cell membrane</keyword>
<comment type="subcellular location">
    <subcellularLocation>
        <location evidence="1">Cell membrane</location>
        <topology evidence="1">Multi-pass membrane protein</topology>
    </subcellularLocation>
</comment>
<feature type="transmembrane region" description="Helical" evidence="8">
    <location>
        <begin position="39"/>
        <end position="55"/>
    </location>
</feature>
<keyword evidence="11" id="KW-1185">Reference proteome</keyword>
<gene>
    <name evidence="10" type="ORF">Y88_1009</name>
</gene>
<dbReference type="InterPro" id="IPR014263">
    <property type="entry name" value="Methanolan_biosynth_EpsI"/>
</dbReference>
<dbReference type="EMBL" id="AEWJ01000038">
    <property type="protein sequence ID" value="EGD58947.1"/>
    <property type="molecule type" value="Genomic_DNA"/>
</dbReference>
<feature type="domain" description="Methanolan biosynthesis EpsI" evidence="9">
    <location>
        <begin position="309"/>
        <end position="490"/>
    </location>
</feature>
<evidence type="ECO:0000256" key="2">
    <source>
        <dbReference type="ARBA" id="ARBA00022475"/>
    </source>
</evidence>
<evidence type="ECO:0000256" key="8">
    <source>
        <dbReference type="SAM" id="Phobius"/>
    </source>
</evidence>
<evidence type="ECO:0000256" key="5">
    <source>
        <dbReference type="ARBA" id="ARBA00022801"/>
    </source>
</evidence>
<feature type="transmembrane region" description="Helical" evidence="8">
    <location>
        <begin position="247"/>
        <end position="268"/>
    </location>
</feature>
<evidence type="ECO:0000256" key="4">
    <source>
        <dbReference type="ARBA" id="ARBA00022692"/>
    </source>
</evidence>
<name>F1Z933_9SPHN</name>
<dbReference type="Proteomes" id="UP000004728">
    <property type="component" value="Unassembled WGS sequence"/>
</dbReference>
<keyword evidence="5" id="KW-0378">Hydrolase</keyword>
<dbReference type="GO" id="GO:0005886">
    <property type="term" value="C:plasma membrane"/>
    <property type="evidence" value="ECO:0007669"/>
    <property type="project" value="UniProtKB-SubCell"/>
</dbReference>
<dbReference type="STRING" id="983920.Y88_1009"/>
<dbReference type="InterPro" id="IPR017540">
    <property type="entry name" value="Exosortase-1"/>
</dbReference>
<dbReference type="eggNOG" id="COG1269">
    <property type="taxonomic scope" value="Bacteria"/>
</dbReference>
<evidence type="ECO:0000313" key="10">
    <source>
        <dbReference type="EMBL" id="EGD58947.1"/>
    </source>
</evidence>
<evidence type="ECO:0000256" key="3">
    <source>
        <dbReference type="ARBA" id="ARBA00022670"/>
    </source>
</evidence>
<organism evidence="10 11">
    <name type="scientific">Novosphingobium nitrogenifigens DSM 19370</name>
    <dbReference type="NCBI Taxonomy" id="983920"/>
    <lineage>
        <taxon>Bacteria</taxon>
        <taxon>Pseudomonadati</taxon>
        <taxon>Pseudomonadota</taxon>
        <taxon>Alphaproteobacteria</taxon>
        <taxon>Sphingomonadales</taxon>
        <taxon>Sphingomonadaceae</taxon>
        <taxon>Novosphingobium</taxon>
    </lineage>
</organism>
<comment type="caution">
    <text evidence="10">The sequence shown here is derived from an EMBL/GenBank/DDBJ whole genome shotgun (WGS) entry which is preliminary data.</text>
</comment>
<feature type="transmembrane region" description="Helical" evidence="8">
    <location>
        <begin position="105"/>
        <end position="128"/>
    </location>
</feature>
<sequence length="502" mass="54451">MSPLWRGALARLALSWAMLGLLFFGDWRDMVGQWWGSSTYNHILLVPPILAWLVAQRREEVLRLSPQTWWPGLVVFAGAGFFWLLGDFAGLSLARQLGVVVMAQASLAVVMGPEVVAGLLFPLFYMLFLVPVGDEMIPFLQTLTAKITMIFLGMAHIPAAIDGVFITTPAGYFEVAEACSGVKFLIAMIAYGALVANVCFLRWQRRAAFMAVSLVVPVLANGARAFGTIWIAGWYGIAFASGFDHVFYGWVFFAVVMGLCMAVGWRFFDRPIHAPMINPEAIARCPLVCRLKAFSTGPMVGLGLLVTIAGLFLGWGAMAEALAAPLPERLGAPTVPGWQRVAPAGGSVWLPLHGGADRRLRLTYRNAAGQAVDVSFALYDRQGEGREAGGFGQGALPPNTRWAWERAGPAFGTGKSDIVQAPGPEHRWCVTWYRSGELLNGSNLALRLHVMADHLLLRRRATSTLIVSASDRGAADPVVAIRAFLAATGPVDAWMDHLSGQR</sequence>
<evidence type="ECO:0000313" key="11">
    <source>
        <dbReference type="Proteomes" id="UP000004728"/>
    </source>
</evidence>
<dbReference type="NCBIfam" id="TIGR03109">
    <property type="entry name" value="exosort_XrtA"/>
    <property type="match status" value="1"/>
</dbReference>
<protein>
    <recommendedName>
        <fullName evidence="9">Methanolan biosynthesis EpsI domain-containing protein</fullName>
    </recommendedName>
</protein>
<feature type="transmembrane region" description="Helical" evidence="8">
    <location>
        <begin position="9"/>
        <end position="27"/>
    </location>
</feature>
<reference evidence="10 11" key="1">
    <citation type="journal article" date="2012" name="J. Bacteriol.">
        <title>Draft Genome Sequence of Novosphingobium nitrogenifigens Y88T.</title>
        <authorList>
            <person name="Strabala T.J."/>
            <person name="Macdonald L."/>
            <person name="Liu V."/>
            <person name="Smit A.M."/>
        </authorList>
    </citation>
    <scope>NUCLEOTIDE SEQUENCE [LARGE SCALE GENOMIC DNA]</scope>
    <source>
        <strain evidence="10 11">DSM 19370</strain>
    </source>
</reference>
<dbReference type="InterPro" id="IPR026392">
    <property type="entry name" value="Exo/Archaeosortase_dom"/>
</dbReference>